<evidence type="ECO:0000313" key="2">
    <source>
        <dbReference type="EMBL" id="RFS20507.1"/>
    </source>
</evidence>
<dbReference type="AlphaFoldDB" id="A0A3E1Y6G1"/>
<name>A0A3E1Y6G1_9BACT</name>
<protein>
    <submittedName>
        <fullName evidence="2">Uncharacterized protein</fullName>
    </submittedName>
</protein>
<accession>A0A3E1Y6G1</accession>
<proteinExistence type="predicted"/>
<dbReference type="EMBL" id="QPMM01000010">
    <property type="protein sequence ID" value="RFS20507.1"/>
    <property type="molecule type" value="Genomic_DNA"/>
</dbReference>
<feature type="chain" id="PRO_5017609507" evidence="1">
    <location>
        <begin position="19"/>
        <end position="150"/>
    </location>
</feature>
<keyword evidence="3" id="KW-1185">Reference proteome</keyword>
<gene>
    <name evidence="2" type="ORF">DVR12_18230</name>
</gene>
<dbReference type="OrthoDB" id="667168at2"/>
<dbReference type="RefSeq" id="WP_116977228.1">
    <property type="nucleotide sequence ID" value="NZ_QPMM01000010.1"/>
</dbReference>
<dbReference type="Proteomes" id="UP000260644">
    <property type="component" value="Unassembled WGS sequence"/>
</dbReference>
<feature type="signal peptide" evidence="1">
    <location>
        <begin position="1"/>
        <end position="18"/>
    </location>
</feature>
<evidence type="ECO:0000313" key="3">
    <source>
        <dbReference type="Proteomes" id="UP000260644"/>
    </source>
</evidence>
<evidence type="ECO:0000256" key="1">
    <source>
        <dbReference type="SAM" id="SignalP"/>
    </source>
</evidence>
<reference evidence="2 3" key="1">
    <citation type="submission" date="2018-07" db="EMBL/GenBank/DDBJ databases">
        <title>Chitinophaga K2CV101002-2 sp. nov., isolated from a monsoon evergreen broad-leaved forest soil.</title>
        <authorList>
            <person name="Lv Y."/>
        </authorList>
    </citation>
    <scope>NUCLEOTIDE SEQUENCE [LARGE SCALE GENOMIC DNA]</scope>
    <source>
        <strain evidence="2 3">GDMCC 1.1288</strain>
    </source>
</reference>
<comment type="caution">
    <text evidence="2">The sequence shown here is derived from an EMBL/GenBank/DDBJ whole genome shotgun (WGS) entry which is preliminary data.</text>
</comment>
<keyword evidence="1" id="KW-0732">Signal</keyword>
<sequence>MKYIFSFLFLFCVTTALGQTSFPAGFKLIKGDNPMGDHDRYSNGKYVFQSHLYWRSYDDYTWNDEKYKQYVAEGLGYPFYQTKDSLLWGTGKTTDGLYSYSVVDYNGEVYELFSQYNDADFSKYSKWLISSIREYRKQGKVFIFPRRFLK</sequence>
<organism evidence="2 3">
    <name type="scientific">Chitinophaga silvatica</name>
    <dbReference type="NCBI Taxonomy" id="2282649"/>
    <lineage>
        <taxon>Bacteria</taxon>
        <taxon>Pseudomonadati</taxon>
        <taxon>Bacteroidota</taxon>
        <taxon>Chitinophagia</taxon>
        <taxon>Chitinophagales</taxon>
        <taxon>Chitinophagaceae</taxon>
        <taxon>Chitinophaga</taxon>
    </lineage>
</organism>